<dbReference type="Pfam" id="PF02913">
    <property type="entry name" value="FAD-oxidase_C"/>
    <property type="match status" value="1"/>
</dbReference>
<dbReference type="AlphaFoldDB" id="A0A2U1KVC3"/>
<evidence type="ECO:0000259" key="4">
    <source>
        <dbReference type="SMART" id="SM00156"/>
    </source>
</evidence>
<keyword evidence="6" id="KW-1185">Reference proteome</keyword>
<evidence type="ECO:0000256" key="3">
    <source>
        <dbReference type="ARBA" id="ARBA00023211"/>
    </source>
</evidence>
<dbReference type="InterPro" id="IPR006186">
    <property type="entry name" value="Ser/Thr-sp_prot-phosphatase"/>
</dbReference>
<dbReference type="OrthoDB" id="5332616at2759"/>
<dbReference type="PANTHER" id="PTHR45619">
    <property type="entry name" value="SERINE/THREONINE-PROTEIN PHOSPHATASE PP2A-RELATED"/>
    <property type="match status" value="1"/>
</dbReference>
<dbReference type="SUPFAM" id="SSF56300">
    <property type="entry name" value="Metallo-dependent phosphatases"/>
    <property type="match status" value="1"/>
</dbReference>
<dbReference type="STRING" id="35608.A0A2U1KVC3"/>
<dbReference type="GO" id="GO:0004722">
    <property type="term" value="F:protein serine/threonine phosphatase activity"/>
    <property type="evidence" value="ECO:0007669"/>
    <property type="project" value="InterPro"/>
</dbReference>
<evidence type="ECO:0000313" key="5">
    <source>
        <dbReference type="EMBL" id="PWA40706.1"/>
    </source>
</evidence>
<dbReference type="GO" id="GO:0050660">
    <property type="term" value="F:flavin adenine dinucleotide binding"/>
    <property type="evidence" value="ECO:0007669"/>
    <property type="project" value="InterPro"/>
</dbReference>
<dbReference type="Proteomes" id="UP000245207">
    <property type="component" value="Unassembled WGS sequence"/>
</dbReference>
<dbReference type="InterPro" id="IPR004113">
    <property type="entry name" value="FAD-bd_oxidored_4_C"/>
</dbReference>
<evidence type="ECO:0000256" key="1">
    <source>
        <dbReference type="ARBA" id="ARBA00022723"/>
    </source>
</evidence>
<dbReference type="InterPro" id="IPR029052">
    <property type="entry name" value="Metallo-depent_PP-like"/>
</dbReference>
<name>A0A2U1KVC3_ARTAN</name>
<comment type="caution">
    <text evidence="5">The sequence shown here is derived from an EMBL/GenBank/DDBJ whole genome shotgun (WGS) entry which is preliminary data.</text>
</comment>
<accession>A0A2U1KVC3</accession>
<dbReference type="GO" id="GO:0046872">
    <property type="term" value="F:metal ion binding"/>
    <property type="evidence" value="ECO:0007669"/>
    <property type="project" value="UniProtKB-KW"/>
</dbReference>
<evidence type="ECO:0000256" key="2">
    <source>
        <dbReference type="ARBA" id="ARBA00022801"/>
    </source>
</evidence>
<reference evidence="5 6" key="1">
    <citation type="journal article" date="2018" name="Mol. Plant">
        <title>The genome of Artemisia annua provides insight into the evolution of Asteraceae family and artemisinin biosynthesis.</title>
        <authorList>
            <person name="Shen Q."/>
            <person name="Zhang L."/>
            <person name="Liao Z."/>
            <person name="Wang S."/>
            <person name="Yan T."/>
            <person name="Shi P."/>
            <person name="Liu M."/>
            <person name="Fu X."/>
            <person name="Pan Q."/>
            <person name="Wang Y."/>
            <person name="Lv Z."/>
            <person name="Lu X."/>
            <person name="Zhang F."/>
            <person name="Jiang W."/>
            <person name="Ma Y."/>
            <person name="Chen M."/>
            <person name="Hao X."/>
            <person name="Li L."/>
            <person name="Tang Y."/>
            <person name="Lv G."/>
            <person name="Zhou Y."/>
            <person name="Sun X."/>
            <person name="Brodelius P.E."/>
            <person name="Rose J.K.C."/>
            <person name="Tang K."/>
        </authorList>
    </citation>
    <scope>NUCLEOTIDE SEQUENCE [LARGE SCALE GENOMIC DNA]</scope>
    <source>
        <strain evidence="6">cv. Huhao1</strain>
        <tissue evidence="5">Leaf</tissue>
    </source>
</reference>
<dbReference type="Gene3D" id="3.60.21.10">
    <property type="match status" value="1"/>
</dbReference>
<protein>
    <submittedName>
        <fullName evidence="5">Serine/threonine-protein phosphatase PP2A catalytic subunit</fullName>
    </submittedName>
</protein>
<gene>
    <name evidence="5" type="ORF">CTI12_AA557940</name>
</gene>
<proteinExistence type="predicted"/>
<feature type="domain" description="Serine/threonine specific protein phosphatases" evidence="4">
    <location>
        <begin position="13"/>
        <end position="149"/>
    </location>
</feature>
<evidence type="ECO:0000313" key="6">
    <source>
        <dbReference type="Proteomes" id="UP000245207"/>
    </source>
</evidence>
<keyword evidence="3" id="KW-0464">Manganese</keyword>
<organism evidence="5 6">
    <name type="scientific">Artemisia annua</name>
    <name type="common">Sweet wormwood</name>
    <dbReference type="NCBI Taxonomy" id="35608"/>
    <lineage>
        <taxon>Eukaryota</taxon>
        <taxon>Viridiplantae</taxon>
        <taxon>Streptophyta</taxon>
        <taxon>Embryophyta</taxon>
        <taxon>Tracheophyta</taxon>
        <taxon>Spermatophyta</taxon>
        <taxon>Magnoliopsida</taxon>
        <taxon>eudicotyledons</taxon>
        <taxon>Gunneridae</taxon>
        <taxon>Pentapetalae</taxon>
        <taxon>asterids</taxon>
        <taxon>campanulids</taxon>
        <taxon>Asterales</taxon>
        <taxon>Asteraceae</taxon>
        <taxon>Asteroideae</taxon>
        <taxon>Anthemideae</taxon>
        <taxon>Artemisiinae</taxon>
        <taxon>Artemisia</taxon>
    </lineage>
</organism>
<dbReference type="PRINTS" id="PR00114">
    <property type="entry name" value="STPHPHTASE"/>
</dbReference>
<sequence>MEGTCRGEHGGGIGKVKYLEKELGKENLRTMKNNKYIGMKKFYVCFFLVESEIICLHGGLSPSIKTLDNIRNFDRVQEDISEQFNHANGLKLIARAHQLVMEGFIWGHEQKVVRIFSAPKYCYRCGSMTSILEVDSNKIHGCSFGCEIILRTIVDAFGVVWLKKKGATLEQHVQLDAQAAPEQKIQSDTLAAAGPEQELKSFSRNLECY</sequence>
<dbReference type="EMBL" id="PKPP01013596">
    <property type="protein sequence ID" value="PWA40706.1"/>
    <property type="molecule type" value="Genomic_DNA"/>
</dbReference>
<keyword evidence="1" id="KW-0479">Metal-binding</keyword>
<dbReference type="InterPro" id="IPR047129">
    <property type="entry name" value="PPA2-like"/>
</dbReference>
<keyword evidence="2" id="KW-0378">Hydrolase</keyword>
<dbReference type="SMART" id="SM00156">
    <property type="entry name" value="PP2Ac"/>
    <property type="match status" value="1"/>
</dbReference>